<evidence type="ECO:0000313" key="3">
    <source>
        <dbReference type="Proteomes" id="UP000693970"/>
    </source>
</evidence>
<evidence type="ECO:0000313" key="1">
    <source>
        <dbReference type="EMBL" id="KAG7339055.1"/>
    </source>
</evidence>
<accession>A0A9K3KI03</accession>
<name>A0A9K3KI03_9STRA</name>
<dbReference type="EMBL" id="JAGRRH010000024">
    <property type="protein sequence ID" value="KAG7343560.1"/>
    <property type="molecule type" value="Genomic_DNA"/>
</dbReference>
<dbReference type="Proteomes" id="UP000693970">
    <property type="component" value="Unassembled WGS sequence"/>
</dbReference>
<dbReference type="EMBL" id="JAGRRH010000042">
    <property type="protein sequence ID" value="KAG7339055.1"/>
    <property type="molecule type" value="Genomic_DNA"/>
</dbReference>
<evidence type="ECO:0000313" key="2">
    <source>
        <dbReference type="EMBL" id="KAG7343560.1"/>
    </source>
</evidence>
<reference evidence="2" key="1">
    <citation type="journal article" date="2021" name="Sci. Rep.">
        <title>Diploid genomic architecture of Nitzschia inconspicua, an elite biomass production diatom.</title>
        <authorList>
            <person name="Oliver A."/>
            <person name="Podell S."/>
            <person name="Pinowska A."/>
            <person name="Traller J.C."/>
            <person name="Smith S.R."/>
            <person name="McClure R."/>
            <person name="Beliaev A."/>
            <person name="Bohutskyi P."/>
            <person name="Hill E.A."/>
            <person name="Rabines A."/>
            <person name="Zheng H."/>
            <person name="Allen L.Z."/>
            <person name="Kuo A."/>
            <person name="Grigoriev I.V."/>
            <person name="Allen A.E."/>
            <person name="Hazlebeck D."/>
            <person name="Allen E.E."/>
        </authorList>
    </citation>
    <scope>NUCLEOTIDE SEQUENCE</scope>
    <source>
        <strain evidence="2">Hildebrandi</strain>
    </source>
</reference>
<reference evidence="2" key="2">
    <citation type="submission" date="2021-04" db="EMBL/GenBank/DDBJ databases">
        <authorList>
            <person name="Podell S."/>
        </authorList>
    </citation>
    <scope>NUCLEOTIDE SEQUENCE</scope>
    <source>
        <strain evidence="2">Hildebrandi</strain>
    </source>
</reference>
<protein>
    <submittedName>
        <fullName evidence="2">Uncharacterized protein</fullName>
    </submittedName>
</protein>
<gene>
    <name evidence="2" type="ORF">IV203_021505</name>
    <name evidence="1" type="ORF">IV203_022703</name>
</gene>
<sequence>MKYNDEPYPLDKSGGDGFHVIVPSRLTTLESVSSFTCVKNTSSMVAGTPPANIIKDDGSSSSNSIR</sequence>
<organism evidence="2 3">
    <name type="scientific">Nitzschia inconspicua</name>
    <dbReference type="NCBI Taxonomy" id="303405"/>
    <lineage>
        <taxon>Eukaryota</taxon>
        <taxon>Sar</taxon>
        <taxon>Stramenopiles</taxon>
        <taxon>Ochrophyta</taxon>
        <taxon>Bacillariophyta</taxon>
        <taxon>Bacillariophyceae</taxon>
        <taxon>Bacillariophycidae</taxon>
        <taxon>Bacillariales</taxon>
        <taxon>Bacillariaceae</taxon>
        <taxon>Nitzschia</taxon>
    </lineage>
</organism>
<dbReference type="AlphaFoldDB" id="A0A9K3KI03"/>
<keyword evidence="3" id="KW-1185">Reference proteome</keyword>
<comment type="caution">
    <text evidence="2">The sequence shown here is derived from an EMBL/GenBank/DDBJ whole genome shotgun (WGS) entry which is preliminary data.</text>
</comment>
<proteinExistence type="predicted"/>